<sequence length="60" mass="6983">MINTRHNTDIIDIEVRVISTVMKDRAETRAERTYSVQEMRVSEATITVVEWQRSGFDALL</sequence>
<evidence type="ECO:0000313" key="2">
    <source>
        <dbReference type="Proteomes" id="UP000242715"/>
    </source>
</evidence>
<name>A0A2Z6MUY7_TRISU</name>
<dbReference type="EMBL" id="DF973626">
    <property type="protein sequence ID" value="GAU36358.1"/>
    <property type="molecule type" value="Genomic_DNA"/>
</dbReference>
<dbReference type="Proteomes" id="UP000242715">
    <property type="component" value="Unassembled WGS sequence"/>
</dbReference>
<gene>
    <name evidence="1" type="ORF">TSUD_321970</name>
</gene>
<keyword evidence="2" id="KW-1185">Reference proteome</keyword>
<reference evidence="2" key="1">
    <citation type="journal article" date="2017" name="Front. Plant Sci.">
        <title>Climate Clever Clovers: New Paradigm to Reduce the Environmental Footprint of Ruminants by Breeding Low Methanogenic Forages Utilizing Haplotype Variation.</title>
        <authorList>
            <person name="Kaur P."/>
            <person name="Appels R."/>
            <person name="Bayer P.E."/>
            <person name="Keeble-Gagnere G."/>
            <person name="Wang J."/>
            <person name="Hirakawa H."/>
            <person name="Shirasawa K."/>
            <person name="Vercoe P."/>
            <person name="Stefanova K."/>
            <person name="Durmic Z."/>
            <person name="Nichols P."/>
            <person name="Revell C."/>
            <person name="Isobe S.N."/>
            <person name="Edwards D."/>
            <person name="Erskine W."/>
        </authorList>
    </citation>
    <scope>NUCLEOTIDE SEQUENCE [LARGE SCALE GENOMIC DNA]</scope>
    <source>
        <strain evidence="2">cv. Daliak</strain>
    </source>
</reference>
<accession>A0A2Z6MUY7</accession>
<organism evidence="1 2">
    <name type="scientific">Trifolium subterraneum</name>
    <name type="common">Subterranean clover</name>
    <dbReference type="NCBI Taxonomy" id="3900"/>
    <lineage>
        <taxon>Eukaryota</taxon>
        <taxon>Viridiplantae</taxon>
        <taxon>Streptophyta</taxon>
        <taxon>Embryophyta</taxon>
        <taxon>Tracheophyta</taxon>
        <taxon>Spermatophyta</taxon>
        <taxon>Magnoliopsida</taxon>
        <taxon>eudicotyledons</taxon>
        <taxon>Gunneridae</taxon>
        <taxon>Pentapetalae</taxon>
        <taxon>rosids</taxon>
        <taxon>fabids</taxon>
        <taxon>Fabales</taxon>
        <taxon>Fabaceae</taxon>
        <taxon>Papilionoideae</taxon>
        <taxon>50 kb inversion clade</taxon>
        <taxon>NPAAA clade</taxon>
        <taxon>Hologalegina</taxon>
        <taxon>IRL clade</taxon>
        <taxon>Trifolieae</taxon>
        <taxon>Trifolium</taxon>
    </lineage>
</organism>
<proteinExistence type="predicted"/>
<dbReference type="AlphaFoldDB" id="A0A2Z6MUY7"/>
<evidence type="ECO:0000313" key="1">
    <source>
        <dbReference type="EMBL" id="GAU36358.1"/>
    </source>
</evidence>
<protein>
    <submittedName>
        <fullName evidence="1">Uncharacterized protein</fullName>
    </submittedName>
</protein>